<dbReference type="AlphaFoldDB" id="A0AAU3I717"/>
<feature type="domain" description="DUF397" evidence="1">
    <location>
        <begin position="8"/>
        <end position="61"/>
    </location>
</feature>
<sequence length="67" mass="7338">MKHESGELHWFTSSYSNGEGSCVEFAATPKGTARVRDTKDREVGAHSFTQAGWTAFLQGVKDGNFDV</sequence>
<reference evidence="2" key="1">
    <citation type="submission" date="2022-10" db="EMBL/GenBank/DDBJ databases">
        <title>The complete genomes of actinobacterial strains from the NBC collection.</title>
        <authorList>
            <person name="Joergensen T.S."/>
            <person name="Alvarez Arevalo M."/>
            <person name="Sterndorff E.B."/>
            <person name="Faurdal D."/>
            <person name="Vuksanovic O."/>
            <person name="Mourched A.-S."/>
            <person name="Charusanti P."/>
            <person name="Shaw S."/>
            <person name="Blin K."/>
            <person name="Weber T."/>
        </authorList>
    </citation>
    <scope>NUCLEOTIDE SEQUENCE</scope>
    <source>
        <strain evidence="2">NBC_01393</strain>
    </source>
</reference>
<name>A0AAU3I717_9ACTN</name>
<dbReference type="InterPro" id="IPR007278">
    <property type="entry name" value="DUF397"/>
</dbReference>
<proteinExistence type="predicted"/>
<accession>A0AAU3I717</accession>
<gene>
    <name evidence="2" type="ORF">OG699_38135</name>
</gene>
<evidence type="ECO:0000259" key="1">
    <source>
        <dbReference type="Pfam" id="PF04149"/>
    </source>
</evidence>
<dbReference type="EMBL" id="CP109546">
    <property type="protein sequence ID" value="WTZ13279.1"/>
    <property type="molecule type" value="Genomic_DNA"/>
</dbReference>
<evidence type="ECO:0000313" key="2">
    <source>
        <dbReference type="EMBL" id="WTZ13279.1"/>
    </source>
</evidence>
<dbReference type="Pfam" id="PF04149">
    <property type="entry name" value="DUF397"/>
    <property type="match status" value="1"/>
</dbReference>
<protein>
    <submittedName>
        <fullName evidence="2">DUF397 domain-containing protein</fullName>
    </submittedName>
</protein>
<organism evidence="2">
    <name type="scientific">Streptomyces sp. NBC_01393</name>
    <dbReference type="NCBI Taxonomy" id="2903851"/>
    <lineage>
        <taxon>Bacteria</taxon>
        <taxon>Bacillati</taxon>
        <taxon>Actinomycetota</taxon>
        <taxon>Actinomycetes</taxon>
        <taxon>Kitasatosporales</taxon>
        <taxon>Streptomycetaceae</taxon>
        <taxon>Streptomyces</taxon>
    </lineage>
</organism>